<dbReference type="RefSeq" id="WP_249332759.1">
    <property type="nucleotide sequence ID" value="NZ_JACRSY010000014.1"/>
</dbReference>
<sequence length="210" mass="24527">MNIPMKKIAIILLSLMVVSTVSYAKDRPKENYEAYTKTYGKILKTMHKELKKAPKTGDVTIDFLYELSSHHKGTLAMVENELTNGDNPVIWQFARGIKRTHYKRKDQMELLIKQLKKEKLVDKEKEAQYLAQYEGIISEMLKEMEEADCTENVDKAYLLQMIASHKATNKLAEQFVQYSSNITVQEIATKMIERQTKELKQMEKFVREIR</sequence>
<comment type="caution">
    <text evidence="3">The sequence shown here is derived from an EMBL/GenBank/DDBJ whole genome shotgun (WGS) entry which is preliminary data.</text>
</comment>
<evidence type="ECO:0000259" key="2">
    <source>
        <dbReference type="Pfam" id="PF03713"/>
    </source>
</evidence>
<dbReference type="PANTHER" id="PTHR36933">
    <property type="entry name" value="SLL0788 PROTEIN"/>
    <property type="match status" value="1"/>
</dbReference>
<evidence type="ECO:0000313" key="3">
    <source>
        <dbReference type="EMBL" id="MBC8579845.1"/>
    </source>
</evidence>
<feature type="chain" id="PRO_5037277837" evidence="1">
    <location>
        <begin position="25"/>
        <end position="210"/>
    </location>
</feature>
<evidence type="ECO:0000256" key="1">
    <source>
        <dbReference type="SAM" id="SignalP"/>
    </source>
</evidence>
<organism evidence="3 4">
    <name type="scientific">Zhenhengia yiwuensis</name>
    <dbReference type="NCBI Taxonomy" id="2763666"/>
    <lineage>
        <taxon>Bacteria</taxon>
        <taxon>Bacillati</taxon>
        <taxon>Bacillota</taxon>
        <taxon>Clostridia</taxon>
        <taxon>Lachnospirales</taxon>
        <taxon>Lachnospiraceae</taxon>
        <taxon>Zhenhengia</taxon>
    </lineage>
</organism>
<dbReference type="AlphaFoldDB" id="A0A926I9J1"/>
<dbReference type="InterPro" id="IPR012347">
    <property type="entry name" value="Ferritin-like"/>
</dbReference>
<feature type="signal peptide" evidence="1">
    <location>
        <begin position="1"/>
        <end position="24"/>
    </location>
</feature>
<name>A0A926I9J1_9FIRM</name>
<keyword evidence="4" id="KW-1185">Reference proteome</keyword>
<dbReference type="Pfam" id="PF03713">
    <property type="entry name" value="DUF305"/>
    <property type="match status" value="1"/>
</dbReference>
<feature type="domain" description="DUF305" evidence="2">
    <location>
        <begin position="62"/>
        <end position="205"/>
    </location>
</feature>
<protein>
    <submittedName>
        <fullName evidence="3">DUF305 domain-containing protein</fullName>
    </submittedName>
</protein>
<dbReference type="PANTHER" id="PTHR36933:SF1">
    <property type="entry name" value="SLL0788 PROTEIN"/>
    <property type="match status" value="1"/>
</dbReference>
<keyword evidence="1" id="KW-0732">Signal</keyword>
<dbReference type="Gene3D" id="1.20.1260.10">
    <property type="match status" value="2"/>
</dbReference>
<accession>A0A926I9J1</accession>
<proteinExistence type="predicted"/>
<dbReference type="InterPro" id="IPR005183">
    <property type="entry name" value="DUF305_CopM-like"/>
</dbReference>
<dbReference type="EMBL" id="JACRSY010000014">
    <property type="protein sequence ID" value="MBC8579845.1"/>
    <property type="molecule type" value="Genomic_DNA"/>
</dbReference>
<reference evidence="3" key="1">
    <citation type="submission" date="2020-08" db="EMBL/GenBank/DDBJ databases">
        <title>Genome public.</title>
        <authorList>
            <person name="Liu C."/>
            <person name="Sun Q."/>
        </authorList>
    </citation>
    <scope>NUCLEOTIDE SEQUENCE</scope>
    <source>
        <strain evidence="3">NSJ-12</strain>
    </source>
</reference>
<dbReference type="Proteomes" id="UP000655830">
    <property type="component" value="Unassembled WGS sequence"/>
</dbReference>
<gene>
    <name evidence="3" type="ORF">H8718_09930</name>
</gene>
<evidence type="ECO:0000313" key="4">
    <source>
        <dbReference type="Proteomes" id="UP000655830"/>
    </source>
</evidence>